<evidence type="ECO:0000256" key="1">
    <source>
        <dbReference type="ARBA" id="ARBA00022729"/>
    </source>
</evidence>
<keyword evidence="3" id="KW-0449">Lipoprotein</keyword>
<dbReference type="InterPro" id="IPR003790">
    <property type="entry name" value="GHL10"/>
</dbReference>
<accession>A0A5S5D7Y2</accession>
<comment type="caution">
    <text evidence="3">The sequence shown here is derived from an EMBL/GenBank/DDBJ whole genome shotgun (WGS) entry which is preliminary data.</text>
</comment>
<dbReference type="PANTHER" id="PTHR43405:SF1">
    <property type="entry name" value="GLYCOSYL HYDROLASE DIGH"/>
    <property type="match status" value="1"/>
</dbReference>
<dbReference type="Gene3D" id="3.20.20.80">
    <property type="entry name" value="Glycosidases"/>
    <property type="match status" value="1"/>
</dbReference>
<protein>
    <submittedName>
        <fullName evidence="3">Uncharacterized lipoprotein YddW (UPF0748 family)</fullName>
    </submittedName>
</protein>
<dbReference type="EMBL" id="VNHX01000021">
    <property type="protein sequence ID" value="TYP91166.1"/>
    <property type="molecule type" value="Genomic_DNA"/>
</dbReference>
<dbReference type="InterPro" id="IPR017853">
    <property type="entry name" value="GH"/>
</dbReference>
<feature type="domain" description="Glycosyl hydrolase-like 10" evidence="2">
    <location>
        <begin position="121"/>
        <end position="436"/>
    </location>
</feature>
<keyword evidence="1" id="KW-0732">Signal</keyword>
<dbReference type="Proteomes" id="UP000325105">
    <property type="component" value="Unassembled WGS sequence"/>
</dbReference>
<dbReference type="InterPro" id="IPR052177">
    <property type="entry name" value="Divisome_Glycosyl_Hydrolase"/>
</dbReference>
<evidence type="ECO:0000259" key="2">
    <source>
        <dbReference type="Pfam" id="PF02638"/>
    </source>
</evidence>
<keyword evidence="4" id="KW-1185">Reference proteome</keyword>
<dbReference type="AlphaFoldDB" id="A0A5S5D7Y2"/>
<sequence length="581" mass="66263">MKGNRSCNFLVPIYRKEGMFRCYIRKSVVLYPMNLKPIKSITVLAFLFSIVLFSCASRKNKKSAKELKSPAVEVVKADTVSPVLPATVAATVPPATKPVPAAGKEAVDVPLRVNLPVVNREFRGAWVATVANINWPTKNNYATESQKREAIQLLDFLKDNHFNAVIFQVRPSADALYDSPHEPWSYFLTGVTGKRPSPYYDPLEFWVEEAHKRGMELHVWLNPYRAHHSAGGAVTSESMVRKAPEMTVRLKNGMYWFDPANPKTQDHAANVVLDIVKRYNIDGVHFDDYFYPYASYNGGADFPDDVSWNAYRRAGGTLSRADWRRDNVNRFVERIYRSIKAEKNHVKFGISPFGIWKPGYPAGVTGSSQYDELYADAKLWLNKGWVDYFAPQLYWPIEPARQSFTALLQWWESENTQQRHLWPGLNTVEVRSPNRPQEIVRQIEATRQLIPKSVGAIHWSIAGLTKSPAMVHAIKSGPYQQKALVPRSPWLKANPLLAPTLLLTKQTSSVFAKWLHKQPDEVFQWVAYAQYGETWEYEILDRDQTEKSFPKEKNGQKLRAVAVRAIDRLSNESDYIAKSVI</sequence>
<organism evidence="3 4">
    <name type="scientific">Sphingobacterium allocomposti</name>
    <dbReference type="NCBI Taxonomy" id="415956"/>
    <lineage>
        <taxon>Bacteria</taxon>
        <taxon>Pseudomonadati</taxon>
        <taxon>Bacteroidota</taxon>
        <taxon>Sphingobacteriia</taxon>
        <taxon>Sphingobacteriales</taxon>
        <taxon>Sphingobacteriaceae</taxon>
        <taxon>Sphingobacterium</taxon>
    </lineage>
</organism>
<evidence type="ECO:0000313" key="3">
    <source>
        <dbReference type="EMBL" id="TYP91166.1"/>
    </source>
</evidence>
<dbReference type="Pfam" id="PF02638">
    <property type="entry name" value="GHL10"/>
    <property type="match status" value="1"/>
</dbReference>
<proteinExistence type="predicted"/>
<evidence type="ECO:0000313" key="4">
    <source>
        <dbReference type="Proteomes" id="UP000325105"/>
    </source>
</evidence>
<dbReference type="SUPFAM" id="SSF51445">
    <property type="entry name" value="(Trans)glycosidases"/>
    <property type="match status" value="1"/>
</dbReference>
<name>A0A5S5D7Y2_9SPHI</name>
<gene>
    <name evidence="3" type="ORF">BC792_1218</name>
</gene>
<dbReference type="PANTHER" id="PTHR43405">
    <property type="entry name" value="GLYCOSYL HYDROLASE DIGH"/>
    <property type="match status" value="1"/>
</dbReference>
<reference evidence="3 4" key="1">
    <citation type="submission" date="2019-07" db="EMBL/GenBank/DDBJ databases">
        <title>Genomic Encyclopedia of Archaeal and Bacterial Type Strains, Phase II (KMG-II): from individual species to whole genera.</title>
        <authorList>
            <person name="Goeker M."/>
        </authorList>
    </citation>
    <scope>NUCLEOTIDE SEQUENCE [LARGE SCALE GENOMIC DNA]</scope>
    <source>
        <strain evidence="3 4">DSM 18850</strain>
    </source>
</reference>